<dbReference type="RefSeq" id="WP_024774937.1">
    <property type="nucleotide sequence ID" value="NZ_CP054051.1"/>
</dbReference>
<dbReference type="KEGG" id="acib:ACBT_1220"/>
<name>A0A7L5JPQ3_9BACT</name>
<sequence length="132" mass="14760">MTITQQQYTTIYKVATFNSLKVTKAGVMDGNNYGDSLTIKLINIIEEETEEFGIAEKEQLLEIQIKCDNPTQVAELNMVLRTLKANGVVFELNGLLPSRPEKSSFLKVVCTDKTDFLIQRLSSLIKKDSKGA</sequence>
<accession>A0A7L5JPQ3</accession>
<protein>
    <submittedName>
        <fullName evidence="1">Uncharacterized protein</fullName>
    </submittedName>
</protein>
<proteinExistence type="predicted"/>
<evidence type="ECO:0000313" key="1">
    <source>
        <dbReference type="EMBL" id="QKJ27129.1"/>
    </source>
</evidence>
<dbReference type="Proteomes" id="UP000509513">
    <property type="component" value="Chromosome"/>
</dbReference>
<dbReference type="AlphaFoldDB" id="A0A7L5JPQ3"/>
<organism evidence="1 2">
    <name type="scientific">Aliarcobacter cibarius</name>
    <dbReference type="NCBI Taxonomy" id="255507"/>
    <lineage>
        <taxon>Bacteria</taxon>
        <taxon>Pseudomonadati</taxon>
        <taxon>Campylobacterota</taxon>
        <taxon>Epsilonproteobacteria</taxon>
        <taxon>Campylobacterales</taxon>
        <taxon>Arcobacteraceae</taxon>
        <taxon>Aliarcobacter</taxon>
    </lineage>
</organism>
<reference evidence="1 2" key="1">
    <citation type="submission" date="2020-05" db="EMBL/GenBank/DDBJ databases">
        <title>Complete genome sequencing of Campylobacter and Arcobacter type strains.</title>
        <authorList>
            <person name="Miller W.G."/>
            <person name="Yee E."/>
        </authorList>
    </citation>
    <scope>NUCLEOTIDE SEQUENCE [LARGE SCALE GENOMIC DNA]</scope>
    <source>
        <strain evidence="1 2">LMG 21996</strain>
    </source>
</reference>
<gene>
    <name evidence="1" type="ORF">ACBT_1220</name>
</gene>
<evidence type="ECO:0000313" key="2">
    <source>
        <dbReference type="Proteomes" id="UP000509513"/>
    </source>
</evidence>
<dbReference type="EMBL" id="CP054051">
    <property type="protein sequence ID" value="QKJ27129.1"/>
    <property type="molecule type" value="Genomic_DNA"/>
</dbReference>